<evidence type="ECO:0000313" key="3">
    <source>
        <dbReference type="Proteomes" id="UP001597139"/>
    </source>
</evidence>
<dbReference type="AlphaFoldDB" id="A0ABD6BQA0"/>
<comment type="caution">
    <text evidence="2">The sequence shown here is derived from an EMBL/GenBank/DDBJ whole genome shotgun (WGS) entry which is preliminary data.</text>
</comment>
<dbReference type="EMBL" id="JBHUCZ010000003">
    <property type="protein sequence ID" value="MFD1567181.1"/>
    <property type="molecule type" value="Genomic_DNA"/>
</dbReference>
<dbReference type="Proteomes" id="UP001597139">
    <property type="component" value="Unassembled WGS sequence"/>
</dbReference>
<dbReference type="InterPro" id="IPR007214">
    <property type="entry name" value="YbaK/aa-tRNA-synth-assoc-dom"/>
</dbReference>
<dbReference type="PANTHER" id="PTHR30411">
    <property type="entry name" value="CYTOPLASMIC PROTEIN"/>
    <property type="match status" value="1"/>
</dbReference>
<evidence type="ECO:0000259" key="1">
    <source>
        <dbReference type="Pfam" id="PF04073"/>
    </source>
</evidence>
<evidence type="ECO:0000313" key="2">
    <source>
        <dbReference type="EMBL" id="MFD1567181.1"/>
    </source>
</evidence>
<dbReference type="PANTHER" id="PTHR30411:SF1">
    <property type="entry name" value="CYTOPLASMIC PROTEIN"/>
    <property type="match status" value="1"/>
</dbReference>
<organism evidence="2 3">
    <name type="scientific">Halolamina litorea</name>
    <dbReference type="NCBI Taxonomy" id="1515593"/>
    <lineage>
        <taxon>Archaea</taxon>
        <taxon>Methanobacteriati</taxon>
        <taxon>Methanobacteriota</taxon>
        <taxon>Stenosarchaea group</taxon>
        <taxon>Halobacteria</taxon>
        <taxon>Halobacteriales</taxon>
        <taxon>Haloferacaceae</taxon>
    </lineage>
</organism>
<dbReference type="Pfam" id="PF04073">
    <property type="entry name" value="tRNA_edit"/>
    <property type="match status" value="1"/>
</dbReference>
<keyword evidence="3" id="KW-1185">Reference proteome</keyword>
<dbReference type="InterPro" id="IPR036754">
    <property type="entry name" value="YbaK/aa-tRNA-synt-asso_dom_sf"/>
</dbReference>
<reference evidence="2 3" key="1">
    <citation type="journal article" date="2019" name="Int. J. Syst. Evol. Microbiol.">
        <title>The Global Catalogue of Microorganisms (GCM) 10K type strain sequencing project: providing services to taxonomists for standard genome sequencing and annotation.</title>
        <authorList>
            <consortium name="The Broad Institute Genomics Platform"/>
            <consortium name="The Broad Institute Genome Sequencing Center for Infectious Disease"/>
            <person name="Wu L."/>
            <person name="Ma J."/>
        </authorList>
    </citation>
    <scope>NUCLEOTIDE SEQUENCE [LARGE SCALE GENOMIC DNA]</scope>
    <source>
        <strain evidence="2 3">CGMCC 1.12859</strain>
    </source>
</reference>
<dbReference type="CDD" id="cd04333">
    <property type="entry name" value="ProX_deacylase"/>
    <property type="match status" value="1"/>
</dbReference>
<proteinExistence type="predicted"/>
<feature type="domain" description="YbaK/aminoacyl-tRNA synthetase-associated" evidence="1">
    <location>
        <begin position="28"/>
        <end position="148"/>
    </location>
</feature>
<name>A0ABD6BQA0_9EURY</name>
<accession>A0ABD6BQA0</accession>
<dbReference type="GO" id="GO:0006399">
    <property type="term" value="P:tRNA metabolic process"/>
    <property type="evidence" value="ECO:0007669"/>
    <property type="project" value="UniProtKB-ARBA"/>
</dbReference>
<dbReference type="RefSeq" id="WP_267646145.1">
    <property type="nucleotide sequence ID" value="NZ_JANHGR010000001.1"/>
</dbReference>
<dbReference type="Gene3D" id="3.90.960.10">
    <property type="entry name" value="YbaK/aminoacyl-tRNA synthetase-associated domain"/>
    <property type="match status" value="1"/>
</dbReference>
<sequence length="159" mass="16966">MHARVTEFVETAEDRYGLAIEPVEFPEKGTPTAADAAEAVECEIGQIVNSLVFDVDSQPVLCLTSGAERVDEAALAAWADCEVDDVSMASPELVREATGWAIGGVPPICHETDLTTLLDPALLDYDTVWAAAGTPTSMWAIDPERLREIAGATVVSFTE</sequence>
<protein>
    <submittedName>
        <fullName evidence="2">YbaK/EbsC family protein</fullName>
    </submittedName>
</protein>
<dbReference type="SUPFAM" id="SSF55826">
    <property type="entry name" value="YbaK/ProRS associated domain"/>
    <property type="match status" value="1"/>
</dbReference>
<gene>
    <name evidence="2" type="ORF">ACFSAU_06725</name>
</gene>